<gene>
    <name evidence="2" type="ORF">ZHAS_00002337</name>
</gene>
<feature type="chain" id="PRO_5010759797" evidence="1">
    <location>
        <begin position="19"/>
        <end position="131"/>
    </location>
</feature>
<reference evidence="2 4" key="1">
    <citation type="journal article" date="2014" name="BMC Genomics">
        <title>Genome sequence of Anopheles sinensis provides insight into genetics basis of mosquito competence for malaria parasites.</title>
        <authorList>
            <person name="Zhou D."/>
            <person name="Zhang D."/>
            <person name="Ding G."/>
            <person name="Shi L."/>
            <person name="Hou Q."/>
            <person name="Ye Y."/>
            <person name="Xu Y."/>
            <person name="Zhou H."/>
            <person name="Xiong C."/>
            <person name="Li S."/>
            <person name="Yu J."/>
            <person name="Hong S."/>
            <person name="Yu X."/>
            <person name="Zou P."/>
            <person name="Chen C."/>
            <person name="Chang X."/>
            <person name="Wang W."/>
            <person name="Lv Y."/>
            <person name="Sun Y."/>
            <person name="Ma L."/>
            <person name="Shen B."/>
            <person name="Zhu C."/>
        </authorList>
    </citation>
    <scope>NUCLEOTIDE SEQUENCE [LARGE SCALE GENOMIC DNA]</scope>
</reference>
<dbReference type="Proteomes" id="UP000030765">
    <property type="component" value="Unassembled WGS sequence"/>
</dbReference>
<evidence type="ECO:0000313" key="4">
    <source>
        <dbReference type="Proteomes" id="UP000030765"/>
    </source>
</evidence>
<protein>
    <submittedName>
        <fullName evidence="2 3">Protein binding protein</fullName>
    </submittedName>
</protein>
<dbReference type="EMBL" id="ATLV01010162">
    <property type="status" value="NOT_ANNOTATED_CDS"/>
    <property type="molecule type" value="Genomic_DNA"/>
</dbReference>
<organism evidence="2">
    <name type="scientific">Anopheles sinensis</name>
    <name type="common">Mosquito</name>
    <dbReference type="NCBI Taxonomy" id="74873"/>
    <lineage>
        <taxon>Eukaryota</taxon>
        <taxon>Metazoa</taxon>
        <taxon>Ecdysozoa</taxon>
        <taxon>Arthropoda</taxon>
        <taxon>Hexapoda</taxon>
        <taxon>Insecta</taxon>
        <taxon>Pterygota</taxon>
        <taxon>Neoptera</taxon>
        <taxon>Endopterygota</taxon>
        <taxon>Diptera</taxon>
        <taxon>Nematocera</taxon>
        <taxon>Culicoidea</taxon>
        <taxon>Culicidae</taxon>
        <taxon>Anophelinae</taxon>
        <taxon>Anopheles</taxon>
    </lineage>
</organism>
<dbReference type="VEuPathDB" id="VectorBase:ASIC002337"/>
<name>A0A084VC39_ANOSI</name>
<keyword evidence="4" id="KW-1185">Reference proteome</keyword>
<reference evidence="3" key="2">
    <citation type="submission" date="2020-05" db="UniProtKB">
        <authorList>
            <consortium name="EnsemblMetazoa"/>
        </authorList>
    </citation>
    <scope>IDENTIFICATION</scope>
</reference>
<evidence type="ECO:0000313" key="2">
    <source>
        <dbReference type="EMBL" id="KFB35533.1"/>
    </source>
</evidence>
<feature type="signal peptide" evidence="1">
    <location>
        <begin position="1"/>
        <end position="18"/>
    </location>
</feature>
<dbReference type="EnsemblMetazoa" id="ASIC002337-RA">
    <property type="protein sequence ID" value="ASIC002337-PA"/>
    <property type="gene ID" value="ASIC002337"/>
</dbReference>
<sequence>MAHVVTIIILFNVSATLGLETYTQLRSSLISQNIPRYRCGPHRILRASSGAPLIGIAPTGSHPNVPHRAMCHAYVQEGRAPYKSSPVVHGTRSKRMRTGITSRQSFPFFAQSFRTHRTEPFPRCSNFRWFA</sequence>
<accession>A0A084VC39</accession>
<evidence type="ECO:0000313" key="3">
    <source>
        <dbReference type="EnsemblMetazoa" id="ASIC002337-PA"/>
    </source>
</evidence>
<dbReference type="AlphaFoldDB" id="A0A084VC39"/>
<proteinExistence type="predicted"/>
<evidence type="ECO:0000256" key="1">
    <source>
        <dbReference type="SAM" id="SignalP"/>
    </source>
</evidence>
<keyword evidence="1" id="KW-0732">Signal</keyword>
<dbReference type="EMBL" id="KE524565">
    <property type="protein sequence ID" value="KFB35533.1"/>
    <property type="molecule type" value="Genomic_DNA"/>
</dbReference>